<dbReference type="PANTHER" id="PTHR43744">
    <property type="entry name" value="ABC TRANSPORTER PERMEASE PROTEIN MG189-RELATED-RELATED"/>
    <property type="match status" value="1"/>
</dbReference>
<reference evidence="10" key="1">
    <citation type="submission" date="2021-01" db="EMBL/GenBank/DDBJ databases">
        <title>Whole genome shotgun sequence of Cellulomonas chitinilytica NBRC 110799.</title>
        <authorList>
            <person name="Komaki H."/>
            <person name="Tamura T."/>
        </authorList>
    </citation>
    <scope>NUCLEOTIDE SEQUENCE</scope>
    <source>
        <strain evidence="10">NBRC 110799</strain>
    </source>
</reference>
<feature type="region of interest" description="Disordered" evidence="8">
    <location>
        <begin position="1"/>
        <end position="23"/>
    </location>
</feature>
<feature type="transmembrane region" description="Helical" evidence="7">
    <location>
        <begin position="165"/>
        <end position="184"/>
    </location>
</feature>
<dbReference type="InterPro" id="IPR035906">
    <property type="entry name" value="MetI-like_sf"/>
</dbReference>
<evidence type="ECO:0000256" key="8">
    <source>
        <dbReference type="SAM" id="MobiDB-lite"/>
    </source>
</evidence>
<evidence type="ECO:0000313" key="10">
    <source>
        <dbReference type="EMBL" id="GIG21175.1"/>
    </source>
</evidence>
<dbReference type="Pfam" id="PF00528">
    <property type="entry name" value="BPD_transp_1"/>
    <property type="match status" value="1"/>
</dbReference>
<comment type="caution">
    <text evidence="10">The sequence shown here is derived from an EMBL/GenBank/DDBJ whole genome shotgun (WGS) entry which is preliminary data.</text>
</comment>
<comment type="similarity">
    <text evidence="7">Belongs to the binding-protein-dependent transport system permease family.</text>
</comment>
<dbReference type="AlphaFoldDB" id="A0A919P1Y9"/>
<evidence type="ECO:0000313" key="11">
    <source>
        <dbReference type="Proteomes" id="UP000632740"/>
    </source>
</evidence>
<evidence type="ECO:0000256" key="4">
    <source>
        <dbReference type="ARBA" id="ARBA00022692"/>
    </source>
</evidence>
<organism evidence="10 11">
    <name type="scientific">Cellulomonas chitinilytica</name>
    <dbReference type="NCBI Taxonomy" id="398759"/>
    <lineage>
        <taxon>Bacteria</taxon>
        <taxon>Bacillati</taxon>
        <taxon>Actinomycetota</taxon>
        <taxon>Actinomycetes</taxon>
        <taxon>Micrococcales</taxon>
        <taxon>Cellulomonadaceae</taxon>
        <taxon>Cellulomonas</taxon>
    </lineage>
</organism>
<dbReference type="EMBL" id="BONK01000005">
    <property type="protein sequence ID" value="GIG21175.1"/>
    <property type="molecule type" value="Genomic_DNA"/>
</dbReference>
<evidence type="ECO:0000256" key="2">
    <source>
        <dbReference type="ARBA" id="ARBA00022448"/>
    </source>
</evidence>
<dbReference type="Proteomes" id="UP000632740">
    <property type="component" value="Unassembled WGS sequence"/>
</dbReference>
<dbReference type="CDD" id="cd06261">
    <property type="entry name" value="TM_PBP2"/>
    <property type="match status" value="1"/>
</dbReference>
<sequence length="300" mass="32798">MSIATAPSVTTRSSQRIDTQRTTRKKRGRSIGVAVLTTALLVVVAFPLVWLFLGSLKTQQEFLDNPAFALPENFFNFENYTRALTEGNLATYARNSVIAVVPSLFLTIFLGVCAGFALEVMVWKGRGTVLLMFLAGIMVPGQLILLPLFTIYFRAGLTGSLWPLIITYTAVGLPLTTFMMATFFRSVPRELLEAATLDGASTLRAFFSIALPLVRNAVFTIALVQFFFMWNDLLVALTFTNSDALRTIQVGLLGFQGQFGQVEYGPTMAAISLNVAGTLLIYLFLNKRMMAGLTAGSVKG</sequence>
<dbReference type="RefSeq" id="WP_203751991.1">
    <property type="nucleotide sequence ID" value="NZ_BONK01000005.1"/>
</dbReference>
<proteinExistence type="inferred from homology"/>
<evidence type="ECO:0000256" key="5">
    <source>
        <dbReference type="ARBA" id="ARBA00022989"/>
    </source>
</evidence>
<keyword evidence="3" id="KW-1003">Cell membrane</keyword>
<accession>A0A919P1Y9</accession>
<keyword evidence="5 7" id="KW-1133">Transmembrane helix</keyword>
<evidence type="ECO:0000256" key="6">
    <source>
        <dbReference type="ARBA" id="ARBA00023136"/>
    </source>
</evidence>
<keyword evidence="4 7" id="KW-0812">Transmembrane</keyword>
<dbReference type="SUPFAM" id="SSF161098">
    <property type="entry name" value="MetI-like"/>
    <property type="match status" value="1"/>
</dbReference>
<feature type="transmembrane region" description="Helical" evidence="7">
    <location>
        <begin position="97"/>
        <end position="118"/>
    </location>
</feature>
<dbReference type="GO" id="GO:0055085">
    <property type="term" value="P:transmembrane transport"/>
    <property type="evidence" value="ECO:0007669"/>
    <property type="project" value="InterPro"/>
</dbReference>
<feature type="transmembrane region" description="Helical" evidence="7">
    <location>
        <begin position="130"/>
        <end position="153"/>
    </location>
</feature>
<name>A0A919P1Y9_9CELL</name>
<keyword evidence="6 7" id="KW-0472">Membrane</keyword>
<feature type="domain" description="ABC transmembrane type-1" evidence="9">
    <location>
        <begin position="93"/>
        <end position="285"/>
    </location>
</feature>
<keyword evidence="2 7" id="KW-0813">Transport</keyword>
<feature type="transmembrane region" description="Helical" evidence="7">
    <location>
        <begin position="264"/>
        <end position="285"/>
    </location>
</feature>
<evidence type="ECO:0000256" key="7">
    <source>
        <dbReference type="RuleBase" id="RU363032"/>
    </source>
</evidence>
<feature type="transmembrane region" description="Helical" evidence="7">
    <location>
        <begin position="205"/>
        <end position="228"/>
    </location>
</feature>
<protein>
    <submittedName>
        <fullName evidence="10">ABC transporter permease</fullName>
    </submittedName>
</protein>
<dbReference type="PROSITE" id="PS50928">
    <property type="entry name" value="ABC_TM1"/>
    <property type="match status" value="1"/>
</dbReference>
<evidence type="ECO:0000256" key="1">
    <source>
        <dbReference type="ARBA" id="ARBA00004651"/>
    </source>
</evidence>
<dbReference type="PANTHER" id="PTHR43744:SF12">
    <property type="entry name" value="ABC TRANSPORTER PERMEASE PROTEIN MG189-RELATED"/>
    <property type="match status" value="1"/>
</dbReference>
<feature type="transmembrane region" description="Helical" evidence="7">
    <location>
        <begin position="31"/>
        <end position="53"/>
    </location>
</feature>
<dbReference type="Gene3D" id="1.10.3720.10">
    <property type="entry name" value="MetI-like"/>
    <property type="match status" value="1"/>
</dbReference>
<gene>
    <name evidence="10" type="ORF">Cch01nite_18990</name>
</gene>
<evidence type="ECO:0000259" key="9">
    <source>
        <dbReference type="PROSITE" id="PS50928"/>
    </source>
</evidence>
<comment type="subcellular location">
    <subcellularLocation>
        <location evidence="1 7">Cell membrane</location>
        <topology evidence="1 7">Multi-pass membrane protein</topology>
    </subcellularLocation>
</comment>
<keyword evidence="11" id="KW-1185">Reference proteome</keyword>
<dbReference type="InterPro" id="IPR000515">
    <property type="entry name" value="MetI-like"/>
</dbReference>
<feature type="compositionally biased region" description="Polar residues" evidence="8">
    <location>
        <begin position="1"/>
        <end position="17"/>
    </location>
</feature>
<dbReference type="GO" id="GO:0005886">
    <property type="term" value="C:plasma membrane"/>
    <property type="evidence" value="ECO:0007669"/>
    <property type="project" value="UniProtKB-SubCell"/>
</dbReference>
<evidence type="ECO:0000256" key="3">
    <source>
        <dbReference type="ARBA" id="ARBA00022475"/>
    </source>
</evidence>